<reference evidence="3 4" key="1">
    <citation type="submission" date="2016-10" db="EMBL/GenBank/DDBJ databases">
        <authorList>
            <person name="de Groot N.N."/>
        </authorList>
    </citation>
    <scope>NUCLEOTIDE SEQUENCE [LARGE SCALE GENOMIC DNA]</scope>
    <source>
        <strain evidence="4">P4B,CCM 7963,CECT 7998,DSM 25260,IBRC-M 10614,KCTC 13821</strain>
    </source>
</reference>
<accession>A0A1G8FV69</accession>
<dbReference type="RefSeq" id="WP_091582383.1">
    <property type="nucleotide sequence ID" value="NZ_FNDU01000003.1"/>
</dbReference>
<feature type="compositionally biased region" description="Low complexity" evidence="2">
    <location>
        <begin position="28"/>
        <end position="39"/>
    </location>
</feature>
<keyword evidence="3" id="KW-0675">Receptor</keyword>
<protein>
    <submittedName>
        <fullName evidence="3">Tripartite tricarboxylate transporter family receptor</fullName>
    </submittedName>
</protein>
<dbReference type="Proteomes" id="UP000199017">
    <property type="component" value="Unassembled WGS sequence"/>
</dbReference>
<dbReference type="Gene3D" id="3.40.190.150">
    <property type="entry name" value="Bordetella uptake gene, domain 1"/>
    <property type="match status" value="1"/>
</dbReference>
<comment type="similarity">
    <text evidence="1">Belongs to the UPF0065 (bug) family.</text>
</comment>
<dbReference type="EMBL" id="FNDU01000003">
    <property type="protein sequence ID" value="SDH86044.1"/>
    <property type="molecule type" value="Genomic_DNA"/>
</dbReference>
<name>A0A1G8FV69_9BACI</name>
<evidence type="ECO:0000313" key="3">
    <source>
        <dbReference type="EMBL" id="SDH86044.1"/>
    </source>
</evidence>
<feature type="region of interest" description="Disordered" evidence="2">
    <location>
        <begin position="28"/>
        <end position="52"/>
    </location>
</feature>
<evidence type="ECO:0000256" key="1">
    <source>
        <dbReference type="ARBA" id="ARBA00006987"/>
    </source>
</evidence>
<gene>
    <name evidence="3" type="ORF">SAMN05216352_103100</name>
</gene>
<dbReference type="STRING" id="930129.SAMN05216352_103100"/>
<organism evidence="3 4">
    <name type="scientific">Alteribacillus bidgolensis</name>
    <dbReference type="NCBI Taxonomy" id="930129"/>
    <lineage>
        <taxon>Bacteria</taxon>
        <taxon>Bacillati</taxon>
        <taxon>Bacillota</taxon>
        <taxon>Bacilli</taxon>
        <taxon>Bacillales</taxon>
        <taxon>Bacillaceae</taxon>
        <taxon>Alteribacillus</taxon>
    </lineage>
</organism>
<keyword evidence="4" id="KW-1185">Reference proteome</keyword>
<proteinExistence type="inferred from homology"/>
<dbReference type="InterPro" id="IPR005064">
    <property type="entry name" value="BUG"/>
</dbReference>
<evidence type="ECO:0000256" key="2">
    <source>
        <dbReference type="SAM" id="MobiDB-lite"/>
    </source>
</evidence>
<dbReference type="PROSITE" id="PS51257">
    <property type="entry name" value="PROKAR_LIPOPROTEIN"/>
    <property type="match status" value="1"/>
</dbReference>
<sequence length="158" mass="16983">MIDLFEKRTGYLIAIFAMVAFLAACSESSSTDNSSANTSDTEEEKKEAASGYPEKSIEMVVPASAGGDTDRNARLLAEYLKDELGVSIVVQNVTGSSGSVGAQELLKSDPDGYRVLFFHNNILINNILGLTENKYSDFKIAGISAIDHGKWCGGTSRF</sequence>
<evidence type="ECO:0000313" key="4">
    <source>
        <dbReference type="Proteomes" id="UP000199017"/>
    </source>
</evidence>
<dbReference type="PANTHER" id="PTHR42928">
    <property type="entry name" value="TRICARBOXYLATE-BINDING PROTEIN"/>
    <property type="match status" value="1"/>
</dbReference>
<dbReference type="AlphaFoldDB" id="A0A1G8FV69"/>
<dbReference type="PANTHER" id="PTHR42928:SF5">
    <property type="entry name" value="BLR1237 PROTEIN"/>
    <property type="match status" value="1"/>
</dbReference>
<dbReference type="InterPro" id="IPR042100">
    <property type="entry name" value="Bug_dom1"/>
</dbReference>